<accession>A0A0Q2Q7X0</accession>
<reference evidence="1 2" key="1">
    <citation type="submission" date="2015-10" db="EMBL/GenBank/DDBJ databases">
        <title>Mycobacterium gordonae draft genome assembly.</title>
        <authorList>
            <person name="Ustinova V."/>
            <person name="Smirnova T."/>
            <person name="Blagodatskikh K."/>
            <person name="Varlamov D."/>
            <person name="Larionova E."/>
            <person name="Chernousova L."/>
        </authorList>
    </citation>
    <scope>NUCLEOTIDE SEQUENCE [LARGE SCALE GENOMIC DNA]</scope>
    <source>
        <strain evidence="1 2">CTRI 14-8773</strain>
    </source>
</reference>
<dbReference type="EMBL" id="LKTM01000361">
    <property type="protein sequence ID" value="KQH76037.1"/>
    <property type="molecule type" value="Genomic_DNA"/>
</dbReference>
<protein>
    <submittedName>
        <fullName evidence="1">Uncharacterized protein</fullName>
    </submittedName>
</protein>
<sequence length="71" mass="8024">MRSLVPRGFTLAWVGFGELRANPEQQPAGFGGQLGGQCMVIHGKRVPHLSGEMLATLTDFTRLRMVRYHRW</sequence>
<name>A0A0Q2Q7X0_MYCGO</name>
<proteinExistence type="predicted"/>
<organism evidence="1 2">
    <name type="scientific">Mycobacterium gordonae</name>
    <dbReference type="NCBI Taxonomy" id="1778"/>
    <lineage>
        <taxon>Bacteria</taxon>
        <taxon>Bacillati</taxon>
        <taxon>Actinomycetota</taxon>
        <taxon>Actinomycetes</taxon>
        <taxon>Mycobacteriales</taxon>
        <taxon>Mycobacteriaceae</taxon>
        <taxon>Mycobacterium</taxon>
    </lineage>
</organism>
<dbReference type="AlphaFoldDB" id="A0A0Q2Q7X0"/>
<dbReference type="Proteomes" id="UP000051677">
    <property type="component" value="Unassembled WGS sequence"/>
</dbReference>
<gene>
    <name evidence="1" type="ORF">AO501_18635</name>
</gene>
<evidence type="ECO:0000313" key="1">
    <source>
        <dbReference type="EMBL" id="KQH76037.1"/>
    </source>
</evidence>
<comment type="caution">
    <text evidence="1">The sequence shown here is derived from an EMBL/GenBank/DDBJ whole genome shotgun (WGS) entry which is preliminary data.</text>
</comment>
<evidence type="ECO:0000313" key="2">
    <source>
        <dbReference type="Proteomes" id="UP000051677"/>
    </source>
</evidence>